<proteinExistence type="predicted"/>
<dbReference type="Pfam" id="PF06252">
    <property type="entry name" value="GemA"/>
    <property type="match status" value="1"/>
</dbReference>
<dbReference type="EMBL" id="MSJS02000029">
    <property type="protein sequence ID" value="OOO82113.1"/>
    <property type="molecule type" value="Genomic_DNA"/>
</dbReference>
<dbReference type="RefSeq" id="WP_075331012.1">
    <property type="nucleotide sequence ID" value="NZ_MSJS02000029.1"/>
</dbReference>
<dbReference type="Proteomes" id="UP000868349">
    <property type="component" value="Unassembled WGS sequence"/>
</dbReference>
<accession>A0A1S9JH03</accession>
<dbReference type="AlphaFoldDB" id="A0A1S9JH03"/>
<evidence type="ECO:0008006" key="2">
    <source>
        <dbReference type="Google" id="ProtNLM"/>
    </source>
</evidence>
<protein>
    <recommendedName>
        <fullName evidence="2">DUF1018 domain-containing protein</fullName>
    </recommendedName>
</protein>
<gene>
    <name evidence="1" type="ORF">AJR17_008670</name>
</gene>
<reference evidence="1" key="1">
    <citation type="submission" date="2017-02" db="EMBL/GenBank/DDBJ databases">
        <title>Shigella draft genomes.</title>
        <authorList>
            <person name="Weis A.M."/>
            <person name="Weimer B.C."/>
            <person name="Gilpin B."/>
        </authorList>
    </citation>
    <scope>NUCLEOTIDE SEQUENCE [LARGE SCALE GENOMIC DNA]</scope>
    <source>
        <strain evidence="1">BCW_4868</strain>
    </source>
</reference>
<evidence type="ECO:0000313" key="1">
    <source>
        <dbReference type="EMBL" id="OOO82113.1"/>
    </source>
</evidence>
<name>A0A1S9JH03_SHIBO</name>
<comment type="caution">
    <text evidence="1">The sequence shown here is derived from an EMBL/GenBank/DDBJ whole genome shotgun (WGS) entry which is preliminary data.</text>
</comment>
<organism evidence="1">
    <name type="scientific">Shigella boydii</name>
    <dbReference type="NCBI Taxonomy" id="621"/>
    <lineage>
        <taxon>Bacteria</taxon>
        <taxon>Pseudomonadati</taxon>
        <taxon>Pseudomonadota</taxon>
        <taxon>Gammaproteobacteria</taxon>
        <taxon>Enterobacterales</taxon>
        <taxon>Enterobacteriaceae</taxon>
        <taxon>Shigella</taxon>
    </lineage>
</organism>
<sequence length="188" mass="21264">MRGKLISAIHVAKRELALDDEAYTFALLAATGKTSCRDMSPDELSRVLDVFKKRGFKVRQKPVNRALKPGTVTARIRAIWKVMHRQGFISDGAETALNRWVKSQTAAQNGGEGVANWQWLEQHPALASDVLERLKRWHRRKMLAAMGMPERTLMGYDAVCRQYEKSLPRSATTRDFYFKLTGNARTGG</sequence>
<dbReference type="InterPro" id="IPR009363">
    <property type="entry name" value="Phage_Mu_Gp16"/>
</dbReference>